<dbReference type="SUPFAM" id="SSF50729">
    <property type="entry name" value="PH domain-like"/>
    <property type="match status" value="1"/>
</dbReference>
<name>A0A8S1CDT8_9INSE</name>
<evidence type="ECO:0000313" key="2">
    <source>
        <dbReference type="EMBL" id="CAB3366545.1"/>
    </source>
</evidence>
<feature type="domain" description="PH" evidence="1">
    <location>
        <begin position="340"/>
        <end position="462"/>
    </location>
</feature>
<accession>A0A8S1CDT8</accession>
<dbReference type="Pfam" id="PF16457">
    <property type="entry name" value="PH_12"/>
    <property type="match status" value="1"/>
</dbReference>
<comment type="caution">
    <text evidence="2">The sequence shown here is derived from an EMBL/GenBank/DDBJ whole genome shotgun (WGS) entry which is preliminary data.</text>
</comment>
<evidence type="ECO:0000313" key="3">
    <source>
        <dbReference type="Proteomes" id="UP000494165"/>
    </source>
</evidence>
<dbReference type="InterPro" id="IPR001849">
    <property type="entry name" value="PH_domain"/>
</dbReference>
<protein>
    <recommendedName>
        <fullName evidence="1">PH domain-containing protein</fullName>
    </recommendedName>
</protein>
<proteinExistence type="predicted"/>
<dbReference type="InterPro" id="IPR011993">
    <property type="entry name" value="PH-like_dom_sf"/>
</dbReference>
<gene>
    <name evidence="2" type="ORF">CLODIP_2_CD15920</name>
</gene>
<reference evidence="2 3" key="1">
    <citation type="submission" date="2020-04" db="EMBL/GenBank/DDBJ databases">
        <authorList>
            <person name="Alioto T."/>
            <person name="Alioto T."/>
            <person name="Gomez Garrido J."/>
        </authorList>
    </citation>
    <scope>NUCLEOTIDE SEQUENCE [LARGE SCALE GENOMIC DNA]</scope>
</reference>
<dbReference type="AlphaFoldDB" id="A0A8S1CDT8"/>
<dbReference type="EMBL" id="CADEPI010000026">
    <property type="protein sequence ID" value="CAB3366545.1"/>
    <property type="molecule type" value="Genomic_DNA"/>
</dbReference>
<dbReference type="Proteomes" id="UP000494165">
    <property type="component" value="Unassembled WGS sequence"/>
</dbReference>
<sequence length="517" mass="58808">MKGRLLSRVKIQVSGEFKSSDKTLAACLRISLALLDETGRQADGEQQVILDKIVSHLESGSQEVVEAALALLNTRTASETIERRSLLRARDLLATRLQAAVWPIDANFQQQLTIFQSRLTSRLVRKFECPANESDAKVRRRLSTLTAVNAPSKDKFAETTLRLLAESMDQGQGNNQPSLLLIDCLTHSVRLQLHQLSDDLLKHQPFLHLCEQLIKLLLENLGLLSKEKQEFHPILFCDRAFEEMFCACVRALNKTCKEMRAKGEDVPKILTVHGKKMQMALRETPLRPEKFEETLNKISYNQVWEAWLDEKEAQQERAFRQKASFLELREELRPQYEDMVKMQRLRVMTAGCNLRRYASKVHNSLVHRSNKERVVNMKYNANGKSFVIADPDEGIFKIHKSQIKNVLTGHNCPHAKQRGSKISPELALSINLTNADVEFINLSANSAKELDYWSDGIRALMGQSMVSTSYYSELQDLLDMHLKIHFLGMENVEFPDGPAPPVPETPSFANQLDINAF</sequence>
<dbReference type="Gene3D" id="2.30.29.30">
    <property type="entry name" value="Pleckstrin-homology domain (PH domain)/Phosphotyrosine-binding domain (PTB)"/>
    <property type="match status" value="1"/>
</dbReference>
<keyword evidence="3" id="KW-1185">Reference proteome</keyword>
<organism evidence="2 3">
    <name type="scientific">Cloeon dipterum</name>
    <dbReference type="NCBI Taxonomy" id="197152"/>
    <lineage>
        <taxon>Eukaryota</taxon>
        <taxon>Metazoa</taxon>
        <taxon>Ecdysozoa</taxon>
        <taxon>Arthropoda</taxon>
        <taxon>Hexapoda</taxon>
        <taxon>Insecta</taxon>
        <taxon>Pterygota</taxon>
        <taxon>Palaeoptera</taxon>
        <taxon>Ephemeroptera</taxon>
        <taxon>Pisciforma</taxon>
        <taxon>Baetidae</taxon>
        <taxon>Cloeon</taxon>
    </lineage>
</organism>
<dbReference type="OrthoDB" id="28413at2759"/>
<evidence type="ECO:0000259" key="1">
    <source>
        <dbReference type="Pfam" id="PF16457"/>
    </source>
</evidence>